<evidence type="ECO:0000313" key="2">
    <source>
        <dbReference type="EMBL" id="GAA1989785.1"/>
    </source>
</evidence>
<protein>
    <submittedName>
        <fullName evidence="2">Uncharacterized protein</fullName>
    </submittedName>
</protein>
<organism evidence="2 3">
    <name type="scientific">Nocardiopsis rhodophaea</name>
    <dbReference type="NCBI Taxonomy" id="280238"/>
    <lineage>
        <taxon>Bacteria</taxon>
        <taxon>Bacillati</taxon>
        <taxon>Actinomycetota</taxon>
        <taxon>Actinomycetes</taxon>
        <taxon>Streptosporangiales</taxon>
        <taxon>Nocardiopsidaceae</taxon>
        <taxon>Nocardiopsis</taxon>
    </lineage>
</organism>
<name>A0ABP5E0Z4_9ACTN</name>
<keyword evidence="1" id="KW-0812">Transmembrane</keyword>
<comment type="caution">
    <text evidence="2">The sequence shown here is derived from an EMBL/GenBank/DDBJ whole genome shotgun (WGS) entry which is preliminary data.</text>
</comment>
<feature type="transmembrane region" description="Helical" evidence="1">
    <location>
        <begin position="7"/>
        <end position="25"/>
    </location>
</feature>
<feature type="transmembrane region" description="Helical" evidence="1">
    <location>
        <begin position="31"/>
        <end position="49"/>
    </location>
</feature>
<gene>
    <name evidence="2" type="ORF">GCM10009799_14430</name>
</gene>
<reference evidence="3" key="1">
    <citation type="journal article" date="2019" name="Int. J. Syst. Evol. Microbiol.">
        <title>The Global Catalogue of Microorganisms (GCM) 10K type strain sequencing project: providing services to taxonomists for standard genome sequencing and annotation.</title>
        <authorList>
            <consortium name="The Broad Institute Genomics Platform"/>
            <consortium name="The Broad Institute Genome Sequencing Center for Infectious Disease"/>
            <person name="Wu L."/>
            <person name="Ma J."/>
        </authorList>
    </citation>
    <scope>NUCLEOTIDE SEQUENCE [LARGE SCALE GENOMIC DNA]</scope>
    <source>
        <strain evidence="3">JCM 15313</strain>
    </source>
</reference>
<keyword evidence="1" id="KW-0472">Membrane</keyword>
<dbReference type="EMBL" id="BAAAPC010000005">
    <property type="protein sequence ID" value="GAA1989785.1"/>
    <property type="molecule type" value="Genomic_DNA"/>
</dbReference>
<dbReference type="Proteomes" id="UP001501585">
    <property type="component" value="Unassembled WGS sequence"/>
</dbReference>
<evidence type="ECO:0000313" key="3">
    <source>
        <dbReference type="Proteomes" id="UP001501585"/>
    </source>
</evidence>
<dbReference type="RefSeq" id="WP_344160996.1">
    <property type="nucleotide sequence ID" value="NZ_BAAAPC010000005.1"/>
</dbReference>
<proteinExistence type="predicted"/>
<keyword evidence="1" id="KW-1133">Transmembrane helix</keyword>
<sequence>MIDQRTTLIILSSLGAGAAAVALSLADSASWPAALLTSGAAFCAAFFLMTKLIKPTDNDASQEASPPRTEKE</sequence>
<evidence type="ECO:0000256" key="1">
    <source>
        <dbReference type="SAM" id="Phobius"/>
    </source>
</evidence>
<accession>A0ABP5E0Z4</accession>
<keyword evidence="3" id="KW-1185">Reference proteome</keyword>